<dbReference type="InterPro" id="IPR020843">
    <property type="entry name" value="ER"/>
</dbReference>
<dbReference type="Proteomes" id="UP000250043">
    <property type="component" value="Unassembled WGS sequence"/>
</dbReference>
<feature type="domain" description="Enoyl reductase (ER)" evidence="1">
    <location>
        <begin position="15"/>
        <end position="345"/>
    </location>
</feature>
<evidence type="ECO:0000259" key="1">
    <source>
        <dbReference type="SMART" id="SM00829"/>
    </source>
</evidence>
<dbReference type="PANTHER" id="PTHR45348">
    <property type="entry name" value="HYPOTHETICAL OXIDOREDUCTASE (EUROFUNG)"/>
    <property type="match status" value="1"/>
</dbReference>
<keyword evidence="3" id="KW-1185">Reference proteome</keyword>
<evidence type="ECO:0000313" key="3">
    <source>
        <dbReference type="Proteomes" id="UP000250043"/>
    </source>
</evidence>
<name>A0A8E2AX14_9APHY</name>
<dbReference type="PANTHER" id="PTHR45348:SF2">
    <property type="entry name" value="ZINC-TYPE ALCOHOL DEHYDROGENASE-LIKE PROTEIN C2E1P3.01"/>
    <property type="match status" value="1"/>
</dbReference>
<dbReference type="SUPFAM" id="SSF51735">
    <property type="entry name" value="NAD(P)-binding Rossmann-fold domains"/>
    <property type="match status" value="1"/>
</dbReference>
<gene>
    <name evidence="2" type="ORF">OBBRIDRAFT_794039</name>
</gene>
<dbReference type="OrthoDB" id="3233595at2759"/>
<dbReference type="EMBL" id="KV722421">
    <property type="protein sequence ID" value="OCH89714.1"/>
    <property type="molecule type" value="Genomic_DNA"/>
</dbReference>
<accession>A0A8E2AX14</accession>
<dbReference type="CDD" id="cd08249">
    <property type="entry name" value="enoyl_reductase_like"/>
    <property type="match status" value="1"/>
</dbReference>
<dbReference type="GO" id="GO:0016651">
    <property type="term" value="F:oxidoreductase activity, acting on NAD(P)H"/>
    <property type="evidence" value="ECO:0007669"/>
    <property type="project" value="InterPro"/>
</dbReference>
<protein>
    <submittedName>
        <fullName evidence="2">GroES-like protein</fullName>
    </submittedName>
</protein>
<organism evidence="2 3">
    <name type="scientific">Obba rivulosa</name>
    <dbReference type="NCBI Taxonomy" id="1052685"/>
    <lineage>
        <taxon>Eukaryota</taxon>
        <taxon>Fungi</taxon>
        <taxon>Dikarya</taxon>
        <taxon>Basidiomycota</taxon>
        <taxon>Agaricomycotina</taxon>
        <taxon>Agaricomycetes</taxon>
        <taxon>Polyporales</taxon>
        <taxon>Gelatoporiaceae</taxon>
        <taxon>Obba</taxon>
    </lineage>
</organism>
<dbReference type="InterPro" id="IPR036291">
    <property type="entry name" value="NAD(P)-bd_dom_sf"/>
</dbReference>
<dbReference type="Gene3D" id="3.90.180.10">
    <property type="entry name" value="Medium-chain alcohol dehydrogenases, catalytic domain"/>
    <property type="match status" value="1"/>
</dbReference>
<dbReference type="Gene3D" id="3.40.50.720">
    <property type="entry name" value="NAD(P)-binding Rossmann-like Domain"/>
    <property type="match status" value="1"/>
</dbReference>
<dbReference type="InterPro" id="IPR013154">
    <property type="entry name" value="ADH-like_N"/>
</dbReference>
<dbReference type="SMART" id="SM00829">
    <property type="entry name" value="PKS_ER"/>
    <property type="match status" value="1"/>
</dbReference>
<reference evidence="2 3" key="1">
    <citation type="submission" date="2016-07" db="EMBL/GenBank/DDBJ databases">
        <title>Draft genome of the white-rot fungus Obba rivulosa 3A-2.</title>
        <authorList>
            <consortium name="DOE Joint Genome Institute"/>
            <person name="Miettinen O."/>
            <person name="Riley R."/>
            <person name="Acob R."/>
            <person name="Barry K."/>
            <person name="Cullen D."/>
            <person name="De Vries R."/>
            <person name="Hainaut M."/>
            <person name="Hatakka A."/>
            <person name="Henrissat B."/>
            <person name="Hilden K."/>
            <person name="Kuo R."/>
            <person name="Labutti K."/>
            <person name="Lipzen A."/>
            <person name="Makela M.R."/>
            <person name="Sandor L."/>
            <person name="Spatafora J.W."/>
            <person name="Grigoriev I.V."/>
            <person name="Hibbett D.S."/>
        </authorList>
    </citation>
    <scope>NUCLEOTIDE SEQUENCE [LARGE SCALE GENOMIC DNA]</scope>
    <source>
        <strain evidence="2 3">3A-2</strain>
    </source>
</reference>
<dbReference type="InterPro" id="IPR013149">
    <property type="entry name" value="ADH-like_C"/>
</dbReference>
<dbReference type="Pfam" id="PF00107">
    <property type="entry name" value="ADH_zinc_N"/>
    <property type="match status" value="1"/>
</dbReference>
<proteinExistence type="predicted"/>
<sequence length="351" mass="37048">MSTQQKALFLPSKQGEWVIGTTEVPKPGPGQLLVKVEATALNPADWKIQVYGFFLQNFPAILGSDAAGIVEAVDEGVQGFATGDRVLFQGFFINNPQATFQQYALSIADTTAKIPDNISFDEAATIPVGLATAALGLFDQYSEGSAKLFPPWENGGRGKCSGKPIVIFGGASSVGQYVIQLAKLAGFNPIITTASVKNTELLTSLGATHVLDRKLASDALVAQVAAISQASIEVVFDAISLAQTQNAAFDILAPTGQVVIVTPDQIDAARKAAAPRKKVVSVLGNVNAPGRREAGRSLYAKVTELLEEGTIKPNRVEVLRNGLAGIPAGLKRMQNDRVSAVKLVVRPQETP</sequence>
<evidence type="ECO:0000313" key="2">
    <source>
        <dbReference type="EMBL" id="OCH89714.1"/>
    </source>
</evidence>
<dbReference type="SUPFAM" id="SSF50129">
    <property type="entry name" value="GroES-like"/>
    <property type="match status" value="1"/>
</dbReference>
<dbReference type="InterPro" id="IPR011032">
    <property type="entry name" value="GroES-like_sf"/>
</dbReference>
<dbReference type="Pfam" id="PF08240">
    <property type="entry name" value="ADH_N"/>
    <property type="match status" value="1"/>
</dbReference>
<dbReference type="AlphaFoldDB" id="A0A8E2AX14"/>
<dbReference type="InterPro" id="IPR047122">
    <property type="entry name" value="Trans-enoyl_RdTase-like"/>
</dbReference>